<sequence>MSSKPKTPDQQYVANRPERIVDVQPEDVQLGDGSADTGADQGKRQLVRPKSVAGTGLAV</sequence>
<dbReference type="RefSeq" id="YP_009800532.1">
    <property type="nucleotide sequence ID" value="NC_047954.1"/>
</dbReference>
<evidence type="ECO:0000313" key="2">
    <source>
        <dbReference type="EMBL" id="AWD90614.1"/>
    </source>
</evidence>
<accession>A0A2S1GML5</accession>
<evidence type="ECO:0000256" key="1">
    <source>
        <dbReference type="SAM" id="MobiDB-lite"/>
    </source>
</evidence>
<keyword evidence="3" id="KW-1185">Reference proteome</keyword>
<organism evidence="2 3">
    <name type="scientific">Pseudomonas phage Njord</name>
    <dbReference type="NCBI Taxonomy" id="2163985"/>
    <lineage>
        <taxon>Viruses</taxon>
        <taxon>Duplodnaviria</taxon>
        <taxon>Heunggongvirae</taxon>
        <taxon>Uroviricota</taxon>
        <taxon>Caudoviricetes</taxon>
        <taxon>Autographivirales</taxon>
        <taxon>Autosignataviridae</taxon>
        <taxon>Colwellvirinae</taxon>
        <taxon>Njordvirus</taxon>
        <taxon>Njordvirus njord</taxon>
        <taxon>Uliginvirus njord</taxon>
    </lineage>
</organism>
<name>A0A2S1GML5_9CAUD</name>
<feature type="region of interest" description="Disordered" evidence="1">
    <location>
        <begin position="1"/>
        <end position="59"/>
    </location>
</feature>
<dbReference type="KEGG" id="vg:54991031"/>
<dbReference type="EMBL" id="MH113812">
    <property type="protein sequence ID" value="AWD90614.1"/>
    <property type="molecule type" value="Genomic_DNA"/>
</dbReference>
<dbReference type="Proteomes" id="UP000247221">
    <property type="component" value="Segment"/>
</dbReference>
<proteinExistence type="predicted"/>
<reference evidence="2 3" key="1">
    <citation type="submission" date="2018-03" db="EMBL/GenBank/DDBJ databases">
        <title>Phage therapy in agriculture - a green tech approach to combat plant pathogenic bacteria.</title>
        <authorList>
            <person name="Carstens A.B."/>
            <person name="Djurhuus A.M."/>
            <person name="Hansen L.H."/>
        </authorList>
    </citation>
    <scope>NUCLEOTIDE SEQUENCE [LARGE SCALE GENOMIC DNA]</scope>
</reference>
<feature type="compositionally biased region" description="Polar residues" evidence="1">
    <location>
        <begin position="1"/>
        <end position="13"/>
    </location>
</feature>
<evidence type="ECO:0000313" key="3">
    <source>
        <dbReference type="Proteomes" id="UP000247221"/>
    </source>
</evidence>
<protein>
    <submittedName>
        <fullName evidence="2">Uncharacterized protein</fullName>
    </submittedName>
</protein>
<dbReference type="GeneID" id="54991031"/>